<organism evidence="1 2">
    <name type="scientific">Prosthecobacter debontii</name>
    <dbReference type="NCBI Taxonomy" id="48467"/>
    <lineage>
        <taxon>Bacteria</taxon>
        <taxon>Pseudomonadati</taxon>
        <taxon>Verrucomicrobiota</taxon>
        <taxon>Verrucomicrobiia</taxon>
        <taxon>Verrucomicrobiales</taxon>
        <taxon>Verrucomicrobiaceae</taxon>
        <taxon>Prosthecobacter</taxon>
    </lineage>
</organism>
<dbReference type="InterPro" id="IPR013406">
    <property type="entry name" value="CHP02574_addiction_mod"/>
</dbReference>
<dbReference type="EMBL" id="FUYE01000028">
    <property type="protein sequence ID" value="SKB08553.1"/>
    <property type="molecule type" value="Genomic_DNA"/>
</dbReference>
<dbReference type="AlphaFoldDB" id="A0A1T4Z3W5"/>
<evidence type="ECO:0000313" key="2">
    <source>
        <dbReference type="Proteomes" id="UP000190774"/>
    </source>
</evidence>
<dbReference type="Pfam" id="PF09720">
    <property type="entry name" value="Unstab_antitox"/>
    <property type="match status" value="1"/>
</dbReference>
<protein>
    <submittedName>
        <fullName evidence="1">Putative addiction module component, TIGR02574 family</fullName>
    </submittedName>
</protein>
<proteinExistence type="predicted"/>
<name>A0A1T4Z3W5_9BACT</name>
<dbReference type="OrthoDB" id="200210at2"/>
<sequence>MATTVDSLFQEALQLPEESRMTLVEKLIVSARSYEEVEQAQVSEAQARLAEMRSGAVQGVPVEDAFRRVRESLEVCRGA</sequence>
<dbReference type="RefSeq" id="WP_078816068.1">
    <property type="nucleotide sequence ID" value="NZ_FUYE01000028.1"/>
</dbReference>
<dbReference type="Proteomes" id="UP000190774">
    <property type="component" value="Unassembled WGS sequence"/>
</dbReference>
<dbReference type="STRING" id="48467.SAMN02745166_04959"/>
<gene>
    <name evidence="1" type="ORF">SAMN02745166_04959</name>
</gene>
<evidence type="ECO:0000313" key="1">
    <source>
        <dbReference type="EMBL" id="SKB08553.1"/>
    </source>
</evidence>
<accession>A0A1T4Z3W5</accession>
<keyword evidence="2" id="KW-1185">Reference proteome</keyword>
<reference evidence="2" key="1">
    <citation type="submission" date="2017-02" db="EMBL/GenBank/DDBJ databases">
        <authorList>
            <person name="Varghese N."/>
            <person name="Submissions S."/>
        </authorList>
    </citation>
    <scope>NUCLEOTIDE SEQUENCE [LARGE SCALE GENOMIC DNA]</scope>
    <source>
        <strain evidence="2">ATCC 700200</strain>
    </source>
</reference>